<dbReference type="PANTHER" id="PTHR12526:SF510">
    <property type="entry name" value="D-INOSITOL 3-PHOSPHATE GLYCOSYLTRANSFERASE"/>
    <property type="match status" value="1"/>
</dbReference>
<keyword evidence="1" id="KW-0328">Glycosyltransferase</keyword>
<dbReference type="AlphaFoldDB" id="A0AAE0HHF7"/>
<dbReference type="SUPFAM" id="SSF53756">
    <property type="entry name" value="UDP-Glycosyltransferase/glycogen phosphorylase"/>
    <property type="match status" value="1"/>
</dbReference>
<evidence type="ECO:0000256" key="2">
    <source>
        <dbReference type="ARBA" id="ARBA00022679"/>
    </source>
</evidence>
<keyword evidence="2" id="KW-0808">Transferase</keyword>
<gene>
    <name evidence="3" type="ORF">B0H64DRAFT_360896</name>
</gene>
<evidence type="ECO:0000313" key="3">
    <source>
        <dbReference type="EMBL" id="KAK3296545.1"/>
    </source>
</evidence>
<dbReference type="GeneID" id="87838668"/>
<dbReference type="Pfam" id="PF13692">
    <property type="entry name" value="Glyco_trans_1_4"/>
    <property type="match status" value="1"/>
</dbReference>
<dbReference type="Gene3D" id="3.40.50.2000">
    <property type="entry name" value="Glycogen Phosphorylase B"/>
    <property type="match status" value="1"/>
</dbReference>
<evidence type="ECO:0000313" key="4">
    <source>
        <dbReference type="Proteomes" id="UP001278766"/>
    </source>
</evidence>
<dbReference type="RefSeq" id="XP_062660059.1">
    <property type="nucleotide sequence ID" value="XM_062801720.1"/>
</dbReference>
<evidence type="ECO:0000256" key="1">
    <source>
        <dbReference type="ARBA" id="ARBA00022676"/>
    </source>
</evidence>
<keyword evidence="4" id="KW-1185">Reference proteome</keyword>
<proteinExistence type="predicted"/>
<dbReference type="PANTHER" id="PTHR12526">
    <property type="entry name" value="GLYCOSYLTRANSFERASE"/>
    <property type="match status" value="1"/>
</dbReference>
<evidence type="ECO:0008006" key="5">
    <source>
        <dbReference type="Google" id="ProtNLM"/>
    </source>
</evidence>
<sequence>MRVFLVQTAHGLNAPSGGYRSNLGFIRQLGGYGHTVAQTCYAWDDEVEAGAAKAKGKGVNPKVQRLPDVDLGKDPNTGVKRRLRVTKFVDENRILNIVISRALWDLYPYAEQVADHKAYLERNFLSSRLAALVNLWSSQIADFKPTHVVFNDGLTMKITQHMLQPGNPYSHLKFKRVCVIHSAEQLPFGPFCGSLSGHCLSAPAEDKMLRGLDGIWTVSRGIQDYAMKHGNLKTTFFVHATWTYLEGGTIPMRRTNVDKTEVGLVNACALKGLPIFIELAKRLPHIRFVTWKSWGTKQWHLDALRQLPNVKVEPATTDTERDIWDRIKVLLVPSVWNEAWGAVITEAQLRGIPVIASDAGGIPEAKIDLPYLVPVKMVTGEVDAKTGDYIVPPQDIAPWEHALARLMARDTTEYEELSDYTARKTVQWIRGLDQRAQEQWLLKM</sequence>
<reference evidence="3" key="1">
    <citation type="journal article" date="2023" name="Mol. Phylogenet. Evol.">
        <title>Genome-scale phylogeny and comparative genomics of the fungal order Sordariales.</title>
        <authorList>
            <person name="Hensen N."/>
            <person name="Bonometti L."/>
            <person name="Westerberg I."/>
            <person name="Brannstrom I.O."/>
            <person name="Guillou S."/>
            <person name="Cros-Aarteil S."/>
            <person name="Calhoun S."/>
            <person name="Haridas S."/>
            <person name="Kuo A."/>
            <person name="Mondo S."/>
            <person name="Pangilinan J."/>
            <person name="Riley R."/>
            <person name="LaButti K."/>
            <person name="Andreopoulos B."/>
            <person name="Lipzen A."/>
            <person name="Chen C."/>
            <person name="Yan M."/>
            <person name="Daum C."/>
            <person name="Ng V."/>
            <person name="Clum A."/>
            <person name="Steindorff A."/>
            <person name="Ohm R.A."/>
            <person name="Martin F."/>
            <person name="Silar P."/>
            <person name="Natvig D.O."/>
            <person name="Lalanne C."/>
            <person name="Gautier V."/>
            <person name="Ament-Velasquez S.L."/>
            <person name="Kruys A."/>
            <person name="Hutchinson M.I."/>
            <person name="Powell A.J."/>
            <person name="Barry K."/>
            <person name="Miller A.N."/>
            <person name="Grigoriev I.V."/>
            <person name="Debuchy R."/>
            <person name="Gladieux P."/>
            <person name="Hiltunen Thoren M."/>
            <person name="Johannesson H."/>
        </authorList>
    </citation>
    <scope>NUCLEOTIDE SEQUENCE</scope>
    <source>
        <strain evidence="3">CBS 168.71</strain>
    </source>
</reference>
<protein>
    <recommendedName>
        <fullName evidence="5">Glycosyl transferase family 1 domain-containing protein</fullName>
    </recommendedName>
</protein>
<comment type="caution">
    <text evidence="3">The sequence shown here is derived from an EMBL/GenBank/DDBJ whole genome shotgun (WGS) entry which is preliminary data.</text>
</comment>
<reference evidence="3" key="2">
    <citation type="submission" date="2023-06" db="EMBL/GenBank/DDBJ databases">
        <authorList>
            <consortium name="Lawrence Berkeley National Laboratory"/>
            <person name="Haridas S."/>
            <person name="Hensen N."/>
            <person name="Bonometti L."/>
            <person name="Westerberg I."/>
            <person name="Brannstrom I.O."/>
            <person name="Guillou S."/>
            <person name="Cros-Aarteil S."/>
            <person name="Calhoun S."/>
            <person name="Kuo A."/>
            <person name="Mondo S."/>
            <person name="Pangilinan J."/>
            <person name="Riley R."/>
            <person name="Labutti K."/>
            <person name="Andreopoulos B."/>
            <person name="Lipzen A."/>
            <person name="Chen C."/>
            <person name="Yanf M."/>
            <person name="Daum C."/>
            <person name="Ng V."/>
            <person name="Clum A."/>
            <person name="Steindorff A."/>
            <person name="Ohm R."/>
            <person name="Martin F."/>
            <person name="Silar P."/>
            <person name="Natvig D."/>
            <person name="Lalanne C."/>
            <person name="Gautier V."/>
            <person name="Ament-Velasquez S.L."/>
            <person name="Kruys A."/>
            <person name="Hutchinson M.I."/>
            <person name="Powell A.J."/>
            <person name="Barry K."/>
            <person name="Miller A.N."/>
            <person name="Grigoriev I.V."/>
            <person name="Debuchy R."/>
            <person name="Gladieux P."/>
            <person name="Thoren M.H."/>
            <person name="Johannesson H."/>
        </authorList>
    </citation>
    <scope>NUCLEOTIDE SEQUENCE</scope>
    <source>
        <strain evidence="3">CBS 168.71</strain>
    </source>
</reference>
<accession>A0AAE0HHF7</accession>
<organism evidence="3 4">
    <name type="scientific">Chaetomium fimeti</name>
    <dbReference type="NCBI Taxonomy" id="1854472"/>
    <lineage>
        <taxon>Eukaryota</taxon>
        <taxon>Fungi</taxon>
        <taxon>Dikarya</taxon>
        <taxon>Ascomycota</taxon>
        <taxon>Pezizomycotina</taxon>
        <taxon>Sordariomycetes</taxon>
        <taxon>Sordariomycetidae</taxon>
        <taxon>Sordariales</taxon>
        <taxon>Chaetomiaceae</taxon>
        <taxon>Chaetomium</taxon>
    </lineage>
</organism>
<dbReference type="EMBL" id="JAUEPN010000004">
    <property type="protein sequence ID" value="KAK3296545.1"/>
    <property type="molecule type" value="Genomic_DNA"/>
</dbReference>
<name>A0AAE0HHF7_9PEZI</name>
<dbReference type="Proteomes" id="UP001278766">
    <property type="component" value="Unassembled WGS sequence"/>
</dbReference>
<dbReference type="GO" id="GO:0016757">
    <property type="term" value="F:glycosyltransferase activity"/>
    <property type="evidence" value="ECO:0007669"/>
    <property type="project" value="UniProtKB-KW"/>
</dbReference>